<organism evidence="1 2">
    <name type="scientific">Symbiodinium pilosum</name>
    <name type="common">Dinoflagellate</name>
    <dbReference type="NCBI Taxonomy" id="2952"/>
    <lineage>
        <taxon>Eukaryota</taxon>
        <taxon>Sar</taxon>
        <taxon>Alveolata</taxon>
        <taxon>Dinophyceae</taxon>
        <taxon>Suessiales</taxon>
        <taxon>Symbiodiniaceae</taxon>
        <taxon>Symbiodinium</taxon>
    </lineage>
</organism>
<proteinExistence type="predicted"/>
<evidence type="ECO:0000313" key="1">
    <source>
        <dbReference type="EMBL" id="CAE7669578.1"/>
    </source>
</evidence>
<dbReference type="AlphaFoldDB" id="A0A812WCN6"/>
<sequence>YWEPGHRDPFLPISGWGQGGMRSDDRVGQPWIFYQTGEQRRLLRASGAAVTSIADSQGGVWWLFATNNPNVSVSQSEDGLQWHLIQRSSLPFAENCSGFWGNRAVWAEMENQKIVFHALQEQACGVWNTYHYTSSDGLSDWTVSYPGPVKGLQRAPGGMFGGPSLAVLPQFLGGGRFGLPVPMPRSPAGVRHLWFHAASQGGNLPTDIYHAIAAGRPQDEWAVLHVDPKTNPLGAELEHMAAYLPPNTTSWEFDQVADPSFTYYMQDFAASSSSPRALMFYDGDNNVKGTGNIGMAVGLAHKIFPGGPGLEAGYVEIQV</sequence>
<gene>
    <name evidence="1" type="ORF">SPIL2461_LOCUS18430</name>
</gene>
<accession>A0A812WCN6</accession>
<dbReference type="SUPFAM" id="SSF75005">
    <property type="entry name" value="Arabinanase/levansucrase/invertase"/>
    <property type="match status" value="1"/>
</dbReference>
<feature type="non-terminal residue" evidence="1">
    <location>
        <position position="1"/>
    </location>
</feature>
<keyword evidence="2" id="KW-1185">Reference proteome</keyword>
<evidence type="ECO:0000313" key="2">
    <source>
        <dbReference type="Proteomes" id="UP000649617"/>
    </source>
</evidence>
<comment type="caution">
    <text evidence="1">The sequence shown here is derived from an EMBL/GenBank/DDBJ whole genome shotgun (WGS) entry which is preliminary data.</text>
</comment>
<name>A0A812WCN6_SYMPI</name>
<reference evidence="1" key="1">
    <citation type="submission" date="2021-02" db="EMBL/GenBank/DDBJ databases">
        <authorList>
            <person name="Dougan E. K."/>
            <person name="Rhodes N."/>
            <person name="Thang M."/>
            <person name="Chan C."/>
        </authorList>
    </citation>
    <scope>NUCLEOTIDE SEQUENCE</scope>
</reference>
<dbReference type="EMBL" id="CAJNIZ010043811">
    <property type="protein sequence ID" value="CAE7669578.1"/>
    <property type="molecule type" value="Genomic_DNA"/>
</dbReference>
<dbReference type="InterPro" id="IPR023296">
    <property type="entry name" value="Glyco_hydro_beta-prop_sf"/>
</dbReference>
<dbReference type="OrthoDB" id="470047at2759"/>
<dbReference type="Proteomes" id="UP000649617">
    <property type="component" value="Unassembled WGS sequence"/>
</dbReference>
<protein>
    <submittedName>
        <fullName evidence="1">Uncharacterized protein</fullName>
    </submittedName>
</protein>